<dbReference type="Gene3D" id="3.40.50.2300">
    <property type="match status" value="2"/>
</dbReference>
<evidence type="ECO:0000313" key="5">
    <source>
        <dbReference type="EMBL" id="MBB5132441.1"/>
    </source>
</evidence>
<dbReference type="RefSeq" id="WP_312924329.1">
    <property type="nucleotide sequence ID" value="NZ_BAABIX010000003.1"/>
</dbReference>
<name>A0A840P3K0_9ACTN</name>
<dbReference type="PANTHER" id="PTHR30146">
    <property type="entry name" value="LACI-RELATED TRANSCRIPTIONAL REPRESSOR"/>
    <property type="match status" value="1"/>
</dbReference>
<evidence type="ECO:0000256" key="3">
    <source>
        <dbReference type="ARBA" id="ARBA00023163"/>
    </source>
</evidence>
<proteinExistence type="predicted"/>
<evidence type="ECO:0000259" key="4">
    <source>
        <dbReference type="PROSITE" id="PS50932"/>
    </source>
</evidence>
<dbReference type="Pfam" id="PF13377">
    <property type="entry name" value="Peripla_BP_3"/>
    <property type="match status" value="1"/>
</dbReference>
<dbReference type="CDD" id="cd06267">
    <property type="entry name" value="PBP1_LacI_sugar_binding-like"/>
    <property type="match status" value="1"/>
</dbReference>
<dbReference type="Gene3D" id="1.10.260.40">
    <property type="entry name" value="lambda repressor-like DNA-binding domains"/>
    <property type="match status" value="1"/>
</dbReference>
<dbReference type="SMART" id="SM00354">
    <property type="entry name" value="HTH_LACI"/>
    <property type="match status" value="1"/>
</dbReference>
<dbReference type="PROSITE" id="PS50932">
    <property type="entry name" value="HTH_LACI_2"/>
    <property type="match status" value="1"/>
</dbReference>
<keyword evidence="1" id="KW-0805">Transcription regulation</keyword>
<gene>
    <name evidence="5" type="ORF">HNP84_002157</name>
</gene>
<protein>
    <submittedName>
        <fullName evidence="5">LacI family transcriptional regulator</fullName>
    </submittedName>
</protein>
<dbReference type="InterPro" id="IPR000843">
    <property type="entry name" value="HTH_LacI"/>
</dbReference>
<dbReference type="CDD" id="cd01392">
    <property type="entry name" value="HTH_LacI"/>
    <property type="match status" value="1"/>
</dbReference>
<organism evidence="5 6">
    <name type="scientific">Thermocatellispora tengchongensis</name>
    <dbReference type="NCBI Taxonomy" id="1073253"/>
    <lineage>
        <taxon>Bacteria</taxon>
        <taxon>Bacillati</taxon>
        <taxon>Actinomycetota</taxon>
        <taxon>Actinomycetes</taxon>
        <taxon>Streptosporangiales</taxon>
        <taxon>Streptosporangiaceae</taxon>
        <taxon>Thermocatellispora</taxon>
    </lineage>
</organism>
<dbReference type="GO" id="GO:0000976">
    <property type="term" value="F:transcription cis-regulatory region binding"/>
    <property type="evidence" value="ECO:0007669"/>
    <property type="project" value="TreeGrafter"/>
</dbReference>
<evidence type="ECO:0000256" key="2">
    <source>
        <dbReference type="ARBA" id="ARBA00023125"/>
    </source>
</evidence>
<comment type="caution">
    <text evidence="5">The sequence shown here is derived from an EMBL/GenBank/DDBJ whole genome shotgun (WGS) entry which is preliminary data.</text>
</comment>
<dbReference type="InterPro" id="IPR046335">
    <property type="entry name" value="LacI/GalR-like_sensor"/>
</dbReference>
<sequence length="323" mass="34670">MAKATGLSPAAVSYALRGMQVSEETIERVRRVAAELGYEADPIARALASGRTGMIGLLCGSLEDLWQQSLGVGIGRALKDKDRYALMLDAAGDPVRERTLAQQLRDQRVDGLIVQPVDPAAGFWAELCATLPVVAIGDALAGARTAGEVVFDNRRGTTMALEHLRDNGHRHLAVLTPTMASTPDRPADVYVAAEAERLGLEIDLVTAPQSLTGATEVARRVLSAEHRPTALFCFADSIAYGVYAAADEQGLRIPEDISVMGYDDHPMSGLLKPALTTVDWDIDGIVRAAVRLVVAATDGATRRRRIVQAPELRQRASVARITR</sequence>
<dbReference type="AlphaFoldDB" id="A0A840P3K0"/>
<dbReference type="GO" id="GO:0003700">
    <property type="term" value="F:DNA-binding transcription factor activity"/>
    <property type="evidence" value="ECO:0007669"/>
    <property type="project" value="TreeGrafter"/>
</dbReference>
<evidence type="ECO:0000256" key="1">
    <source>
        <dbReference type="ARBA" id="ARBA00023015"/>
    </source>
</evidence>
<dbReference type="EMBL" id="JACHGN010000004">
    <property type="protein sequence ID" value="MBB5132441.1"/>
    <property type="molecule type" value="Genomic_DNA"/>
</dbReference>
<keyword evidence="3" id="KW-0804">Transcription</keyword>
<dbReference type="SUPFAM" id="SSF53822">
    <property type="entry name" value="Periplasmic binding protein-like I"/>
    <property type="match status" value="1"/>
</dbReference>
<evidence type="ECO:0000313" key="6">
    <source>
        <dbReference type="Proteomes" id="UP000578449"/>
    </source>
</evidence>
<reference evidence="5 6" key="1">
    <citation type="submission" date="2020-08" db="EMBL/GenBank/DDBJ databases">
        <title>Genomic Encyclopedia of Type Strains, Phase IV (KMG-IV): sequencing the most valuable type-strain genomes for metagenomic binning, comparative biology and taxonomic classification.</title>
        <authorList>
            <person name="Goeker M."/>
        </authorList>
    </citation>
    <scope>NUCLEOTIDE SEQUENCE [LARGE SCALE GENOMIC DNA]</scope>
    <source>
        <strain evidence="5 6">DSM 45615</strain>
    </source>
</reference>
<keyword evidence="2" id="KW-0238">DNA-binding</keyword>
<dbReference type="SUPFAM" id="SSF47413">
    <property type="entry name" value="lambda repressor-like DNA-binding domains"/>
    <property type="match status" value="1"/>
</dbReference>
<dbReference type="InterPro" id="IPR028082">
    <property type="entry name" value="Peripla_BP_I"/>
</dbReference>
<feature type="domain" description="HTH lacI-type" evidence="4">
    <location>
        <begin position="1"/>
        <end position="49"/>
    </location>
</feature>
<accession>A0A840P3K0</accession>
<dbReference type="Proteomes" id="UP000578449">
    <property type="component" value="Unassembled WGS sequence"/>
</dbReference>
<dbReference type="InterPro" id="IPR010982">
    <property type="entry name" value="Lambda_DNA-bd_dom_sf"/>
</dbReference>
<dbReference type="PANTHER" id="PTHR30146:SF138">
    <property type="entry name" value="TRANSCRIPTIONAL REGULATORY PROTEIN"/>
    <property type="match status" value="1"/>
</dbReference>
<keyword evidence="6" id="KW-1185">Reference proteome</keyword>